<evidence type="ECO:0000313" key="3">
    <source>
        <dbReference type="Proteomes" id="UP000027195"/>
    </source>
</evidence>
<name>A0A067MU05_BOTB1</name>
<dbReference type="AlphaFoldDB" id="A0A067MU05"/>
<organism evidence="2 3">
    <name type="scientific">Botryobasidium botryosum (strain FD-172 SS1)</name>
    <dbReference type="NCBI Taxonomy" id="930990"/>
    <lineage>
        <taxon>Eukaryota</taxon>
        <taxon>Fungi</taxon>
        <taxon>Dikarya</taxon>
        <taxon>Basidiomycota</taxon>
        <taxon>Agaricomycotina</taxon>
        <taxon>Agaricomycetes</taxon>
        <taxon>Cantharellales</taxon>
        <taxon>Botryobasidiaceae</taxon>
        <taxon>Botryobasidium</taxon>
    </lineage>
</organism>
<feature type="region of interest" description="Disordered" evidence="1">
    <location>
        <begin position="55"/>
        <end position="140"/>
    </location>
</feature>
<sequence length="140" mass="15790">MSTREGSSKVSSADAHDMARICRQTRNIHLDHPVAAAPGHNLGSYAFQAFSFRPHNENDAKGRPATQIRAKHVFGGERNSDSRNLDSKTHPSKSHNREPPFRLCELHAHQLSSTRCPSDHENYPVDPRTRKTRYSALNPR</sequence>
<dbReference type="Proteomes" id="UP000027195">
    <property type="component" value="Unassembled WGS sequence"/>
</dbReference>
<proteinExistence type="predicted"/>
<keyword evidence="3" id="KW-1185">Reference proteome</keyword>
<feature type="compositionally biased region" description="Basic and acidic residues" evidence="1">
    <location>
        <begin position="74"/>
        <end position="108"/>
    </location>
</feature>
<dbReference type="HOGENOM" id="CLU_1834833_0_0_1"/>
<accession>A0A067MU05</accession>
<feature type="compositionally biased region" description="Basic and acidic residues" evidence="1">
    <location>
        <begin position="117"/>
        <end position="129"/>
    </location>
</feature>
<evidence type="ECO:0000256" key="1">
    <source>
        <dbReference type="SAM" id="MobiDB-lite"/>
    </source>
</evidence>
<evidence type="ECO:0000313" key="2">
    <source>
        <dbReference type="EMBL" id="KDQ15061.1"/>
    </source>
</evidence>
<dbReference type="InParanoid" id="A0A067MU05"/>
<protein>
    <submittedName>
        <fullName evidence="2">Uncharacterized protein</fullName>
    </submittedName>
</protein>
<dbReference type="EMBL" id="KL198034">
    <property type="protein sequence ID" value="KDQ15061.1"/>
    <property type="molecule type" value="Genomic_DNA"/>
</dbReference>
<reference evidence="3" key="1">
    <citation type="journal article" date="2014" name="Proc. Natl. Acad. Sci. U.S.A.">
        <title>Extensive sampling of basidiomycete genomes demonstrates inadequacy of the white-rot/brown-rot paradigm for wood decay fungi.</title>
        <authorList>
            <person name="Riley R."/>
            <person name="Salamov A.A."/>
            <person name="Brown D.W."/>
            <person name="Nagy L.G."/>
            <person name="Floudas D."/>
            <person name="Held B.W."/>
            <person name="Levasseur A."/>
            <person name="Lombard V."/>
            <person name="Morin E."/>
            <person name="Otillar R."/>
            <person name="Lindquist E.A."/>
            <person name="Sun H."/>
            <person name="LaButti K.M."/>
            <person name="Schmutz J."/>
            <person name="Jabbour D."/>
            <person name="Luo H."/>
            <person name="Baker S.E."/>
            <person name="Pisabarro A.G."/>
            <person name="Walton J.D."/>
            <person name="Blanchette R.A."/>
            <person name="Henrissat B."/>
            <person name="Martin F."/>
            <person name="Cullen D."/>
            <person name="Hibbett D.S."/>
            <person name="Grigoriev I.V."/>
        </authorList>
    </citation>
    <scope>NUCLEOTIDE SEQUENCE [LARGE SCALE GENOMIC DNA]</scope>
    <source>
        <strain evidence="3">FD-172 SS1</strain>
    </source>
</reference>
<gene>
    <name evidence="2" type="ORF">BOTBODRAFT_174239</name>
</gene>